<accession>A0A8R1UUH6</accession>
<feature type="region of interest" description="Disordered" evidence="1">
    <location>
        <begin position="1"/>
        <end position="67"/>
    </location>
</feature>
<keyword evidence="3" id="KW-1185">Reference proteome</keyword>
<feature type="region of interest" description="Disordered" evidence="1">
    <location>
        <begin position="402"/>
        <end position="528"/>
    </location>
</feature>
<accession>A0A2A6D021</accession>
<feature type="compositionally biased region" description="Basic and acidic residues" evidence="1">
    <location>
        <begin position="51"/>
        <end position="67"/>
    </location>
</feature>
<gene>
    <name evidence="2" type="primary">WBGene00276855</name>
</gene>
<dbReference type="PROSITE" id="PS50011">
    <property type="entry name" value="PROTEIN_KINASE_DOM"/>
    <property type="match status" value="1"/>
</dbReference>
<feature type="compositionally biased region" description="Basic and acidic residues" evidence="1">
    <location>
        <begin position="466"/>
        <end position="483"/>
    </location>
</feature>
<dbReference type="GO" id="GO:0004674">
    <property type="term" value="F:protein serine/threonine kinase activity"/>
    <property type="evidence" value="ECO:0000318"/>
    <property type="project" value="GO_Central"/>
</dbReference>
<dbReference type="SMART" id="SM00220">
    <property type="entry name" value="S_TKc"/>
    <property type="match status" value="1"/>
</dbReference>
<feature type="compositionally biased region" description="Polar residues" evidence="1">
    <location>
        <begin position="419"/>
        <end position="431"/>
    </location>
</feature>
<proteinExistence type="predicted"/>
<dbReference type="GO" id="GO:0005634">
    <property type="term" value="C:nucleus"/>
    <property type="evidence" value="ECO:0000318"/>
    <property type="project" value="GO_Central"/>
</dbReference>
<evidence type="ECO:0000256" key="1">
    <source>
        <dbReference type="SAM" id="MobiDB-lite"/>
    </source>
</evidence>
<dbReference type="PROSITE" id="PS00108">
    <property type="entry name" value="PROTEIN_KINASE_ST"/>
    <property type="match status" value="1"/>
</dbReference>
<feature type="compositionally biased region" description="Basic and acidic residues" evidence="1">
    <location>
        <begin position="506"/>
        <end position="519"/>
    </location>
</feature>
<dbReference type="Pfam" id="PF00069">
    <property type="entry name" value="Pkinase"/>
    <property type="match status" value="1"/>
</dbReference>
<reference evidence="2" key="2">
    <citation type="submission" date="2022-06" db="UniProtKB">
        <authorList>
            <consortium name="EnsemblMetazoa"/>
        </authorList>
    </citation>
    <scope>IDENTIFICATION</scope>
    <source>
        <strain evidence="2">PS312</strain>
    </source>
</reference>
<protein>
    <submittedName>
        <fullName evidence="2">Protein kinase domain-containing protein</fullName>
    </submittedName>
</protein>
<dbReference type="Gene3D" id="1.10.510.10">
    <property type="entry name" value="Transferase(Phosphotransferase) domain 1"/>
    <property type="match status" value="2"/>
</dbReference>
<sequence>MDRQSAEVKKGPVDMARHRSKHSKGGNQIRIPSPEREIEEEEPRSATAKHIKTERGKKPTKITDTRSQRKARMLKYVQFKPGERFNKRAWEVIRLIDSGGFGVVYEAWNNDKSIVAALKAEPTTTTGESQLKQEILVLQSVNPHGKAEHFPRIFCAVKHKNFAYIIMSLLGENLRNLRSCEVKNGIPRPKEMIRKQDHYLLSIGSWSRVGMQLLYAIKTLHDCGFVHRDIKPANFVIGKGQEMTTIFMLDFGLSRAYSFKGRRDDIWSFFYILIEAHCGLPWQFEIDRKELERVKCTISDEELAKNMPKSLRDCICSLRHLDIYSRPDYTAIYEALLKAKKLTKTNCDDLYDWEKYNEDYKRPASYVPNQYHGWSHNALAHFQSLVIPSLIPADAYRHNDVSSEATEEAKHNSKKVMSIPQTPGQSFTPQEGKTMDSKTDAETRTEMTKEQTDDVGGSSKGKEKRKIIMDEKSKTENVPREQTKSASSNRKTKEPSREVQTYTDVSSKKSGKDSNKDSAKSVTQRGRR</sequence>
<dbReference type="EnsemblMetazoa" id="PPA38486.1">
    <property type="protein sequence ID" value="PPA38486.1"/>
    <property type="gene ID" value="WBGene00276855"/>
</dbReference>
<dbReference type="GO" id="GO:0005737">
    <property type="term" value="C:cytoplasm"/>
    <property type="evidence" value="ECO:0000318"/>
    <property type="project" value="GO_Central"/>
</dbReference>
<dbReference type="SUPFAM" id="SSF56112">
    <property type="entry name" value="Protein kinase-like (PK-like)"/>
    <property type="match status" value="1"/>
</dbReference>
<name>A0A2A6D021_PRIPA</name>
<evidence type="ECO:0000313" key="3">
    <source>
        <dbReference type="Proteomes" id="UP000005239"/>
    </source>
</evidence>
<organism evidence="2 3">
    <name type="scientific">Pristionchus pacificus</name>
    <name type="common">Parasitic nematode worm</name>
    <dbReference type="NCBI Taxonomy" id="54126"/>
    <lineage>
        <taxon>Eukaryota</taxon>
        <taxon>Metazoa</taxon>
        <taxon>Ecdysozoa</taxon>
        <taxon>Nematoda</taxon>
        <taxon>Chromadorea</taxon>
        <taxon>Rhabditida</taxon>
        <taxon>Rhabditina</taxon>
        <taxon>Diplogasteromorpha</taxon>
        <taxon>Diplogasteroidea</taxon>
        <taxon>Neodiplogasteridae</taxon>
        <taxon>Pristionchus</taxon>
    </lineage>
</organism>
<dbReference type="GO" id="GO:0007165">
    <property type="term" value="P:signal transduction"/>
    <property type="evidence" value="ECO:0000318"/>
    <property type="project" value="GO_Central"/>
</dbReference>
<feature type="compositionally biased region" description="Basic and acidic residues" evidence="1">
    <location>
        <begin position="402"/>
        <end position="411"/>
    </location>
</feature>
<dbReference type="OrthoDB" id="5979581at2759"/>
<dbReference type="InterPro" id="IPR008271">
    <property type="entry name" value="Ser/Thr_kinase_AS"/>
</dbReference>
<feature type="compositionally biased region" description="Basic and acidic residues" evidence="1">
    <location>
        <begin position="433"/>
        <end position="452"/>
    </location>
</feature>
<feature type="compositionally biased region" description="Basic and acidic residues" evidence="1">
    <location>
        <begin position="1"/>
        <end position="17"/>
    </location>
</feature>
<dbReference type="InterPro" id="IPR000719">
    <property type="entry name" value="Prot_kinase_dom"/>
</dbReference>
<dbReference type="Proteomes" id="UP000005239">
    <property type="component" value="Unassembled WGS sequence"/>
</dbReference>
<dbReference type="InterPro" id="IPR011009">
    <property type="entry name" value="Kinase-like_dom_sf"/>
</dbReference>
<dbReference type="AlphaFoldDB" id="A0A2A6D021"/>
<reference evidence="3" key="1">
    <citation type="journal article" date="2008" name="Nat. Genet.">
        <title>The Pristionchus pacificus genome provides a unique perspective on nematode lifestyle and parasitism.</title>
        <authorList>
            <person name="Dieterich C."/>
            <person name="Clifton S.W."/>
            <person name="Schuster L.N."/>
            <person name="Chinwalla A."/>
            <person name="Delehaunty K."/>
            <person name="Dinkelacker I."/>
            <person name="Fulton L."/>
            <person name="Fulton R."/>
            <person name="Godfrey J."/>
            <person name="Minx P."/>
            <person name="Mitreva M."/>
            <person name="Roeseler W."/>
            <person name="Tian H."/>
            <person name="Witte H."/>
            <person name="Yang S.P."/>
            <person name="Wilson R.K."/>
            <person name="Sommer R.J."/>
        </authorList>
    </citation>
    <scope>NUCLEOTIDE SEQUENCE [LARGE SCALE GENOMIC DNA]</scope>
    <source>
        <strain evidence="3">PS312</strain>
    </source>
</reference>
<dbReference type="InterPro" id="IPR050235">
    <property type="entry name" value="CK1_Ser-Thr_kinase"/>
</dbReference>
<dbReference type="GO" id="GO:0005524">
    <property type="term" value="F:ATP binding"/>
    <property type="evidence" value="ECO:0007669"/>
    <property type="project" value="InterPro"/>
</dbReference>
<dbReference type="PANTHER" id="PTHR11909">
    <property type="entry name" value="CASEIN KINASE-RELATED"/>
    <property type="match status" value="1"/>
</dbReference>
<evidence type="ECO:0000313" key="2">
    <source>
        <dbReference type="EnsemblMetazoa" id="PPA38486.1"/>
    </source>
</evidence>